<dbReference type="OrthoDB" id="5293556at2"/>
<feature type="DNA-binding region" description="H-T-H motif" evidence="4">
    <location>
        <begin position="38"/>
        <end position="57"/>
    </location>
</feature>
<name>A0A423PDW2_9GAMM</name>
<proteinExistence type="predicted"/>
<evidence type="ECO:0000259" key="5">
    <source>
        <dbReference type="PROSITE" id="PS50977"/>
    </source>
</evidence>
<keyword evidence="1" id="KW-0805">Transcription regulation</keyword>
<dbReference type="GO" id="GO:0003700">
    <property type="term" value="F:DNA-binding transcription factor activity"/>
    <property type="evidence" value="ECO:0007669"/>
    <property type="project" value="TreeGrafter"/>
</dbReference>
<keyword evidence="2 4" id="KW-0238">DNA-binding</keyword>
<dbReference type="InterPro" id="IPR050109">
    <property type="entry name" value="HTH-type_TetR-like_transc_reg"/>
</dbReference>
<dbReference type="InterPro" id="IPR001647">
    <property type="entry name" value="HTH_TetR"/>
</dbReference>
<dbReference type="PROSITE" id="PS50977">
    <property type="entry name" value="HTH_TETR_2"/>
    <property type="match status" value="1"/>
</dbReference>
<dbReference type="EMBL" id="AYKF01000136">
    <property type="protein sequence ID" value="ROO23764.1"/>
    <property type="molecule type" value="Genomic_DNA"/>
</dbReference>
<protein>
    <submittedName>
        <fullName evidence="6">TetR family transcriptional regulator</fullName>
    </submittedName>
</protein>
<dbReference type="Gene3D" id="1.10.357.10">
    <property type="entry name" value="Tetracycline Repressor, domain 2"/>
    <property type="match status" value="1"/>
</dbReference>
<dbReference type="PRINTS" id="PR00455">
    <property type="entry name" value="HTHTETR"/>
</dbReference>
<dbReference type="GO" id="GO:0000976">
    <property type="term" value="F:transcription cis-regulatory region binding"/>
    <property type="evidence" value="ECO:0007669"/>
    <property type="project" value="TreeGrafter"/>
</dbReference>
<evidence type="ECO:0000256" key="3">
    <source>
        <dbReference type="ARBA" id="ARBA00023163"/>
    </source>
</evidence>
<dbReference type="Pfam" id="PF00440">
    <property type="entry name" value="TetR_N"/>
    <property type="match status" value="1"/>
</dbReference>
<accession>A0A423PDW2</accession>
<dbReference type="AlphaFoldDB" id="A0A423PDW2"/>
<keyword evidence="3" id="KW-0804">Transcription</keyword>
<sequence>MRTRSLRDGDRYHHGDLSNACVQAALDLLNEGGRGAVTLRAVAHRIGVSRSAPYRHFADKQSLLAACAARGFDRLVAEAEAVVATCERCDVDTLRALLGCYGRFGIAMPHLYRLMFACEFRGGAYPELEAAAGRVCHQLHETVERGQRAGTLRPGETADSVLLLWSSLHGLVSLCNDLAPSAVLDSSDLACQLDRVFAVVRPAFAPS</sequence>
<dbReference type="PANTHER" id="PTHR30055:SF234">
    <property type="entry name" value="HTH-TYPE TRANSCRIPTIONAL REGULATOR BETI"/>
    <property type="match status" value="1"/>
</dbReference>
<comment type="caution">
    <text evidence="6">The sequence shown here is derived from an EMBL/GenBank/DDBJ whole genome shotgun (WGS) entry which is preliminary data.</text>
</comment>
<reference evidence="6 7" key="1">
    <citation type="submission" date="2013-10" db="EMBL/GenBank/DDBJ databases">
        <title>Salinisphaera halophila YIM 95161 Genome Sequencing.</title>
        <authorList>
            <person name="Lai Q."/>
            <person name="Li C."/>
            <person name="Shao Z."/>
        </authorList>
    </citation>
    <scope>NUCLEOTIDE SEQUENCE [LARGE SCALE GENOMIC DNA]</scope>
    <source>
        <strain evidence="6 7">YIM 95161</strain>
    </source>
</reference>
<dbReference type="InterPro" id="IPR025996">
    <property type="entry name" value="MT1864/Rv1816-like_C"/>
</dbReference>
<dbReference type="SUPFAM" id="SSF46689">
    <property type="entry name" value="Homeodomain-like"/>
    <property type="match status" value="1"/>
</dbReference>
<evidence type="ECO:0000256" key="4">
    <source>
        <dbReference type="PROSITE-ProRule" id="PRU00335"/>
    </source>
</evidence>
<evidence type="ECO:0000313" key="7">
    <source>
        <dbReference type="Proteomes" id="UP000285123"/>
    </source>
</evidence>
<dbReference type="RefSeq" id="WP_123592505.1">
    <property type="nucleotide sequence ID" value="NZ_AYKF01000136.1"/>
</dbReference>
<evidence type="ECO:0000313" key="6">
    <source>
        <dbReference type="EMBL" id="ROO23764.1"/>
    </source>
</evidence>
<dbReference type="Proteomes" id="UP000285123">
    <property type="component" value="Unassembled WGS sequence"/>
</dbReference>
<dbReference type="InterPro" id="IPR009057">
    <property type="entry name" value="Homeodomain-like_sf"/>
</dbReference>
<dbReference type="SUPFAM" id="SSF48498">
    <property type="entry name" value="Tetracyclin repressor-like, C-terminal domain"/>
    <property type="match status" value="1"/>
</dbReference>
<feature type="domain" description="HTH tetR-type" evidence="5">
    <location>
        <begin position="15"/>
        <end position="75"/>
    </location>
</feature>
<organism evidence="6 7">
    <name type="scientific">Salinisphaera orenii YIM 95161</name>
    <dbReference type="NCBI Taxonomy" id="1051139"/>
    <lineage>
        <taxon>Bacteria</taxon>
        <taxon>Pseudomonadati</taxon>
        <taxon>Pseudomonadota</taxon>
        <taxon>Gammaproteobacteria</taxon>
        <taxon>Salinisphaerales</taxon>
        <taxon>Salinisphaeraceae</taxon>
        <taxon>Salinisphaera</taxon>
    </lineage>
</organism>
<evidence type="ECO:0000256" key="1">
    <source>
        <dbReference type="ARBA" id="ARBA00023015"/>
    </source>
</evidence>
<gene>
    <name evidence="6" type="ORF">SAHL_16555</name>
</gene>
<dbReference type="InterPro" id="IPR036271">
    <property type="entry name" value="Tet_transcr_reg_TetR-rel_C_sf"/>
</dbReference>
<dbReference type="Pfam" id="PF13305">
    <property type="entry name" value="TetR_C_33"/>
    <property type="match status" value="1"/>
</dbReference>
<evidence type="ECO:0000256" key="2">
    <source>
        <dbReference type="ARBA" id="ARBA00023125"/>
    </source>
</evidence>
<dbReference type="PANTHER" id="PTHR30055">
    <property type="entry name" value="HTH-TYPE TRANSCRIPTIONAL REGULATOR RUTR"/>
    <property type="match status" value="1"/>
</dbReference>